<organism evidence="3 4">
    <name type="scientific">Streptosporangium sandarakinum</name>
    <dbReference type="NCBI Taxonomy" id="1260955"/>
    <lineage>
        <taxon>Bacteria</taxon>
        <taxon>Bacillati</taxon>
        <taxon>Actinomycetota</taxon>
        <taxon>Actinomycetes</taxon>
        <taxon>Streptosporangiales</taxon>
        <taxon>Streptosporangiaceae</taxon>
        <taxon>Streptosporangium</taxon>
    </lineage>
</organism>
<dbReference type="CDD" id="cd00093">
    <property type="entry name" value="HTH_XRE"/>
    <property type="match status" value="1"/>
</dbReference>
<sequence>MTGQDLVGQRIKTVRRQRGLSQAQLAHPELSDSYVSLIESGKRTPTPAVLELLARKLDCSLTYLVNGVTTEQMQEIELNIGYARIALDNGEVVEARARYAEVLADEGVVGLPQLRQEAEYGLALATEACGDLDGAITLLNGLRRDDAGTMSPERHVAIVVALSRCYREQGDLGRAVEVVEQILGGAVRPAWTNDLVKLGTQLLAAYIDRGDMLRSRQFAAELLAAAELLGTPLAISWANWSAAIVAVETGHEDEAVAYAERAFAVQSEQEDPRLLALLRTDYLQVMLLARPAQAETWRESLVKLEGELRESSSTPINKLRCTMNLVRAELMLSRPEQANAHIRAAYDILNGLPHALQAEARVLLCETFAEVGMHEEALREFGKAEQALTYLPSTRSTAHLWLSAAQVLERIDEPTRGADAYRRALACVDL</sequence>
<dbReference type="PANTHER" id="PTHR46797:SF1">
    <property type="entry name" value="METHYLPHOSPHONATE SYNTHASE"/>
    <property type="match status" value="1"/>
</dbReference>
<proteinExistence type="predicted"/>
<dbReference type="PANTHER" id="PTHR46797">
    <property type="entry name" value="HTH-TYPE TRANSCRIPTIONAL REGULATOR"/>
    <property type="match status" value="1"/>
</dbReference>
<feature type="domain" description="HTH cro/C1-type" evidence="2">
    <location>
        <begin position="11"/>
        <end position="64"/>
    </location>
</feature>
<name>A0A852UTY4_9ACTN</name>
<evidence type="ECO:0000313" key="3">
    <source>
        <dbReference type="EMBL" id="NYF38946.1"/>
    </source>
</evidence>
<dbReference type="SUPFAM" id="SSF47413">
    <property type="entry name" value="lambda repressor-like DNA-binding domains"/>
    <property type="match status" value="1"/>
</dbReference>
<protein>
    <submittedName>
        <fullName evidence="3">Transcriptional regulator with XRE-family HTH domain</fullName>
    </submittedName>
</protein>
<dbReference type="AlphaFoldDB" id="A0A852UTY4"/>
<comment type="caution">
    <text evidence="3">The sequence shown here is derived from an EMBL/GenBank/DDBJ whole genome shotgun (WGS) entry which is preliminary data.</text>
</comment>
<dbReference type="GO" id="GO:0003700">
    <property type="term" value="F:DNA-binding transcription factor activity"/>
    <property type="evidence" value="ECO:0007669"/>
    <property type="project" value="TreeGrafter"/>
</dbReference>
<dbReference type="GO" id="GO:0003677">
    <property type="term" value="F:DNA binding"/>
    <property type="evidence" value="ECO:0007669"/>
    <property type="project" value="UniProtKB-KW"/>
</dbReference>
<accession>A0A852UTY4</accession>
<dbReference type="InterPro" id="IPR010982">
    <property type="entry name" value="Lambda_DNA-bd_dom_sf"/>
</dbReference>
<dbReference type="Pfam" id="PF01381">
    <property type="entry name" value="HTH_3"/>
    <property type="match status" value="1"/>
</dbReference>
<dbReference type="Proteomes" id="UP000576393">
    <property type="component" value="Unassembled WGS sequence"/>
</dbReference>
<dbReference type="SUPFAM" id="SSF48452">
    <property type="entry name" value="TPR-like"/>
    <property type="match status" value="2"/>
</dbReference>
<dbReference type="InterPro" id="IPR011990">
    <property type="entry name" value="TPR-like_helical_dom_sf"/>
</dbReference>
<dbReference type="EMBL" id="JACCCO010000001">
    <property type="protein sequence ID" value="NYF38946.1"/>
    <property type="molecule type" value="Genomic_DNA"/>
</dbReference>
<dbReference type="InterPro" id="IPR001387">
    <property type="entry name" value="Cro/C1-type_HTH"/>
</dbReference>
<dbReference type="Gene3D" id="1.10.260.40">
    <property type="entry name" value="lambda repressor-like DNA-binding domains"/>
    <property type="match status" value="1"/>
</dbReference>
<dbReference type="PROSITE" id="PS50943">
    <property type="entry name" value="HTH_CROC1"/>
    <property type="match status" value="1"/>
</dbReference>
<evidence type="ECO:0000313" key="4">
    <source>
        <dbReference type="Proteomes" id="UP000576393"/>
    </source>
</evidence>
<evidence type="ECO:0000256" key="1">
    <source>
        <dbReference type="ARBA" id="ARBA00023125"/>
    </source>
</evidence>
<dbReference type="RefSeq" id="WP_179818632.1">
    <property type="nucleotide sequence ID" value="NZ_JACCCO010000001.1"/>
</dbReference>
<keyword evidence="4" id="KW-1185">Reference proteome</keyword>
<keyword evidence="1" id="KW-0238">DNA-binding</keyword>
<dbReference type="Gene3D" id="1.25.40.10">
    <property type="entry name" value="Tetratricopeptide repeat domain"/>
    <property type="match status" value="2"/>
</dbReference>
<reference evidence="3 4" key="1">
    <citation type="submission" date="2020-07" db="EMBL/GenBank/DDBJ databases">
        <title>Sequencing the genomes of 1000 actinobacteria strains.</title>
        <authorList>
            <person name="Klenk H.-P."/>
        </authorList>
    </citation>
    <scope>NUCLEOTIDE SEQUENCE [LARGE SCALE GENOMIC DNA]</scope>
    <source>
        <strain evidence="3 4">DSM 45763</strain>
    </source>
</reference>
<dbReference type="SMART" id="SM00530">
    <property type="entry name" value="HTH_XRE"/>
    <property type="match status" value="1"/>
</dbReference>
<gene>
    <name evidence="3" type="ORF">HDA43_001105</name>
</gene>
<dbReference type="GO" id="GO:0005829">
    <property type="term" value="C:cytosol"/>
    <property type="evidence" value="ECO:0007669"/>
    <property type="project" value="TreeGrafter"/>
</dbReference>
<dbReference type="InterPro" id="IPR050807">
    <property type="entry name" value="TransReg_Diox_bact_type"/>
</dbReference>
<evidence type="ECO:0000259" key="2">
    <source>
        <dbReference type="PROSITE" id="PS50943"/>
    </source>
</evidence>